<evidence type="ECO:0000313" key="6">
    <source>
        <dbReference type="EMBL" id="MCO6051767.1"/>
    </source>
</evidence>
<gene>
    <name evidence="6" type="ORF">NGM99_18435</name>
</gene>
<organism evidence="6 7">
    <name type="scientific">Mesorhizobium liriopis</name>
    <dbReference type="NCBI Taxonomy" id="2953882"/>
    <lineage>
        <taxon>Bacteria</taxon>
        <taxon>Pseudomonadati</taxon>
        <taxon>Pseudomonadota</taxon>
        <taxon>Alphaproteobacteria</taxon>
        <taxon>Hyphomicrobiales</taxon>
        <taxon>Phyllobacteriaceae</taxon>
        <taxon>Mesorhizobium</taxon>
    </lineage>
</organism>
<dbReference type="InterPro" id="IPR008266">
    <property type="entry name" value="Tyr_kinase_AS"/>
</dbReference>
<keyword evidence="1" id="KW-0808">Transferase</keyword>
<dbReference type="EMBL" id="JAMXQS010000009">
    <property type="protein sequence ID" value="MCO6051767.1"/>
    <property type="molecule type" value="Genomic_DNA"/>
</dbReference>
<dbReference type="Proteomes" id="UP001205906">
    <property type="component" value="Unassembled WGS sequence"/>
</dbReference>
<dbReference type="PANTHER" id="PTHR43289">
    <property type="entry name" value="MITOGEN-ACTIVATED PROTEIN KINASE KINASE KINASE 20-RELATED"/>
    <property type="match status" value="1"/>
</dbReference>
<sequence>MGEGPFPHLAQAYRALVAALDTIPNPTDRRVARDALRDALDRTQEMLDGHGHAVIADTFLVDQTLHQGNAFVVLKLRHRDLGTAHALKSLREDRRHEPILRDLLQREARHQLQLAHPAILPIRALLRLPDGRPGILMDYVKGPSLADRLFEETLMEPQAARLAARLCEALAAVHAANLLHLDLSPANIVLPGGKLEDALLADFGLSLAIGECHRDRELTQAQSHHFASPEQAAGAVPLDARADLFALGRVIRACLPPDASGPLAAWADHLATPDRAARFPSIAEARAALDALHFGEPLEI</sequence>
<dbReference type="RefSeq" id="WP_252821671.1">
    <property type="nucleotide sequence ID" value="NZ_JAMXQS010000009.1"/>
</dbReference>
<keyword evidence="7" id="KW-1185">Reference proteome</keyword>
<dbReference type="SUPFAM" id="SSF56112">
    <property type="entry name" value="Protein kinase-like (PK-like)"/>
    <property type="match status" value="1"/>
</dbReference>
<dbReference type="GO" id="GO:0004674">
    <property type="term" value="F:protein serine/threonine kinase activity"/>
    <property type="evidence" value="ECO:0007669"/>
    <property type="project" value="UniProtKB-KW"/>
</dbReference>
<comment type="caution">
    <text evidence="6">The sequence shown here is derived from an EMBL/GenBank/DDBJ whole genome shotgun (WGS) entry which is preliminary data.</text>
</comment>
<protein>
    <submittedName>
        <fullName evidence="6">Serine/threonine protein kinase</fullName>
    </submittedName>
</protein>
<name>A0ABT1CAB1_9HYPH</name>
<evidence type="ECO:0000259" key="5">
    <source>
        <dbReference type="PROSITE" id="PS50011"/>
    </source>
</evidence>
<dbReference type="Pfam" id="PF00069">
    <property type="entry name" value="Pkinase"/>
    <property type="match status" value="1"/>
</dbReference>
<evidence type="ECO:0000256" key="1">
    <source>
        <dbReference type="ARBA" id="ARBA00022679"/>
    </source>
</evidence>
<dbReference type="InterPro" id="IPR011009">
    <property type="entry name" value="Kinase-like_dom_sf"/>
</dbReference>
<evidence type="ECO:0000256" key="4">
    <source>
        <dbReference type="ARBA" id="ARBA00022840"/>
    </source>
</evidence>
<dbReference type="SMART" id="SM00220">
    <property type="entry name" value="S_TKc"/>
    <property type="match status" value="1"/>
</dbReference>
<evidence type="ECO:0000256" key="3">
    <source>
        <dbReference type="ARBA" id="ARBA00022777"/>
    </source>
</evidence>
<evidence type="ECO:0000256" key="2">
    <source>
        <dbReference type="ARBA" id="ARBA00022741"/>
    </source>
</evidence>
<keyword evidence="2" id="KW-0547">Nucleotide-binding</keyword>
<dbReference type="PROSITE" id="PS00109">
    <property type="entry name" value="PROTEIN_KINASE_TYR"/>
    <property type="match status" value="1"/>
</dbReference>
<keyword evidence="3 6" id="KW-0418">Kinase</keyword>
<reference evidence="6 7" key="1">
    <citation type="submission" date="2022-06" db="EMBL/GenBank/DDBJ databases">
        <title>Mesorhizobium sp. strain RP14 Genome sequencing and assembly.</title>
        <authorList>
            <person name="Kim I."/>
        </authorList>
    </citation>
    <scope>NUCLEOTIDE SEQUENCE [LARGE SCALE GENOMIC DNA]</scope>
    <source>
        <strain evidence="7">RP14(2022)</strain>
    </source>
</reference>
<dbReference type="PROSITE" id="PS50011">
    <property type="entry name" value="PROTEIN_KINASE_DOM"/>
    <property type="match status" value="1"/>
</dbReference>
<keyword evidence="6" id="KW-0723">Serine/threonine-protein kinase</keyword>
<accession>A0ABT1CAB1</accession>
<feature type="domain" description="Protein kinase" evidence="5">
    <location>
        <begin position="59"/>
        <end position="300"/>
    </location>
</feature>
<proteinExistence type="predicted"/>
<dbReference type="PANTHER" id="PTHR43289:SF6">
    <property type="entry name" value="SERINE_THREONINE-PROTEIN KINASE NEKL-3"/>
    <property type="match status" value="1"/>
</dbReference>
<keyword evidence="4" id="KW-0067">ATP-binding</keyword>
<dbReference type="InterPro" id="IPR000719">
    <property type="entry name" value="Prot_kinase_dom"/>
</dbReference>
<dbReference type="CDD" id="cd14014">
    <property type="entry name" value="STKc_PknB_like"/>
    <property type="match status" value="1"/>
</dbReference>
<evidence type="ECO:0000313" key="7">
    <source>
        <dbReference type="Proteomes" id="UP001205906"/>
    </source>
</evidence>
<dbReference type="Gene3D" id="1.10.510.10">
    <property type="entry name" value="Transferase(Phosphotransferase) domain 1"/>
    <property type="match status" value="1"/>
</dbReference>